<evidence type="ECO:0000313" key="3">
    <source>
        <dbReference type="EMBL" id="KAG4423454.1"/>
    </source>
</evidence>
<dbReference type="AlphaFoldDB" id="A0A8H7WER4"/>
<organism evidence="3 4">
    <name type="scientific">Cadophora malorum</name>
    <dbReference type="NCBI Taxonomy" id="108018"/>
    <lineage>
        <taxon>Eukaryota</taxon>
        <taxon>Fungi</taxon>
        <taxon>Dikarya</taxon>
        <taxon>Ascomycota</taxon>
        <taxon>Pezizomycotina</taxon>
        <taxon>Leotiomycetes</taxon>
        <taxon>Helotiales</taxon>
        <taxon>Ploettnerulaceae</taxon>
        <taxon>Cadophora</taxon>
    </lineage>
</organism>
<dbReference type="OrthoDB" id="194443at2759"/>
<feature type="compositionally biased region" description="Basic and acidic residues" evidence="1">
    <location>
        <begin position="17"/>
        <end position="26"/>
    </location>
</feature>
<evidence type="ECO:0000313" key="4">
    <source>
        <dbReference type="Proteomes" id="UP000664132"/>
    </source>
</evidence>
<name>A0A8H7WER4_9HELO</name>
<dbReference type="Gene3D" id="3.30.710.10">
    <property type="entry name" value="Potassium Channel Kv1.1, Chain A"/>
    <property type="match status" value="1"/>
</dbReference>
<dbReference type="PANTHER" id="PTHR47843">
    <property type="entry name" value="BTB DOMAIN-CONTAINING PROTEIN-RELATED"/>
    <property type="match status" value="1"/>
</dbReference>
<sequence length="259" mass="29714">MDMSNLKISDSAAENSKVPDRQHISEPKGPGDLIHSNPTMVTIYIGPTKEKWVLHESMLCNESVFFKGAFQSGFAEGSSKTMHLEEDDPVVFKMFVDYLYSSKVSCNLPHDDSPEALQHMMAYYGLDIFADKIGSTSLADYAYDEWRFCSQYYRFLYHPMPVEVKFVFERCPSQSPFRRDFVRNIVHEYVTWDFNDFGYWGKLMASNAVFAEECARSLNEHMKLGDTAYPGVPQCYRQDCIIHRREKILAASATEVPGP</sequence>
<dbReference type="CDD" id="cd18186">
    <property type="entry name" value="BTB_POZ_ZBTB_KLHL-like"/>
    <property type="match status" value="1"/>
</dbReference>
<evidence type="ECO:0000256" key="1">
    <source>
        <dbReference type="SAM" id="MobiDB-lite"/>
    </source>
</evidence>
<dbReference type="Pfam" id="PF00651">
    <property type="entry name" value="BTB"/>
    <property type="match status" value="1"/>
</dbReference>
<proteinExistence type="predicted"/>
<evidence type="ECO:0000259" key="2">
    <source>
        <dbReference type="PROSITE" id="PS50097"/>
    </source>
</evidence>
<feature type="domain" description="BTB" evidence="2">
    <location>
        <begin position="39"/>
        <end position="108"/>
    </location>
</feature>
<gene>
    <name evidence="3" type="ORF">IFR04_003421</name>
</gene>
<dbReference type="InterPro" id="IPR000210">
    <property type="entry name" value="BTB/POZ_dom"/>
</dbReference>
<dbReference type="EMBL" id="JAFJYH010000034">
    <property type="protein sequence ID" value="KAG4423454.1"/>
    <property type="molecule type" value="Genomic_DNA"/>
</dbReference>
<feature type="region of interest" description="Disordered" evidence="1">
    <location>
        <begin position="1"/>
        <end position="35"/>
    </location>
</feature>
<dbReference type="SUPFAM" id="SSF54695">
    <property type="entry name" value="POZ domain"/>
    <property type="match status" value="1"/>
</dbReference>
<keyword evidence="4" id="KW-1185">Reference proteome</keyword>
<dbReference type="Proteomes" id="UP000664132">
    <property type="component" value="Unassembled WGS sequence"/>
</dbReference>
<protein>
    <recommendedName>
        <fullName evidence="2">BTB domain-containing protein</fullName>
    </recommendedName>
</protein>
<reference evidence="3" key="1">
    <citation type="submission" date="2021-02" db="EMBL/GenBank/DDBJ databases">
        <title>Genome sequence Cadophora malorum strain M34.</title>
        <authorList>
            <person name="Stefanovic E."/>
            <person name="Vu D."/>
            <person name="Scully C."/>
            <person name="Dijksterhuis J."/>
            <person name="Roader J."/>
            <person name="Houbraken J."/>
        </authorList>
    </citation>
    <scope>NUCLEOTIDE SEQUENCE</scope>
    <source>
        <strain evidence="3">M34</strain>
    </source>
</reference>
<dbReference type="PROSITE" id="PS50097">
    <property type="entry name" value="BTB"/>
    <property type="match status" value="1"/>
</dbReference>
<dbReference type="InterPro" id="IPR011333">
    <property type="entry name" value="SKP1/BTB/POZ_sf"/>
</dbReference>
<comment type="caution">
    <text evidence="3">The sequence shown here is derived from an EMBL/GenBank/DDBJ whole genome shotgun (WGS) entry which is preliminary data.</text>
</comment>
<feature type="compositionally biased region" description="Polar residues" evidence="1">
    <location>
        <begin position="1"/>
        <end position="14"/>
    </location>
</feature>
<accession>A0A8H7WER4</accession>